<evidence type="ECO:0000313" key="2">
    <source>
        <dbReference type="EMBL" id="AEO60317.1"/>
    </source>
</evidence>
<feature type="compositionally biased region" description="Basic and acidic residues" evidence="1">
    <location>
        <begin position="632"/>
        <end position="664"/>
    </location>
</feature>
<feature type="region of interest" description="Disordered" evidence="1">
    <location>
        <begin position="599"/>
        <end position="683"/>
    </location>
</feature>
<proteinExistence type="predicted"/>
<name>G2QIE3_THET4</name>
<sequence>MYSTSLGPGSGSFFLQSSVAYDFLTRSKSHWPRRYGHQPWLYVPRHYRTLTRRTLTRVRPVAEVTKGMQQQPLTKAIQYPYMGMMSDGREFHWFEVVGTTFGALHVPYMRSTGTVCNGSKQYRAPFKRHVAHAVALFQLPTELRGLLAGRRKRMRKKIGYVALSGCKKRGQWLQTLYALPWLQSKVRCMSNRTCLAGTASELPERIITRSLFPPCSRSRRNRCCSRSFASPEKRYNLPFCQTRFLCFFFGQPSYSVASSPSSISIPPVLASLHSITALQTHSCPWFLPPSPAVVPHLSPLFLPFRATKMGEWVKDHSSVLGEGNDDDDLFEFKDIPPPSSKNSRRCSYTPIDEDHLAALFAPSSPAPSAGFENCSTPSPPTSHLGNKGEDKTDVAAILDAVSAARSRVLEVSVGIHLSSLEDDNDADENELEAFFAAASSTAASSTAASSQGLDCPSPFALGPSVDGLTDDDVAISSCEPADPAPVLPRVPTPESSTSVPESSDEELGEDALAALFEAATPTLTPVASGNLDTPLLDSGAHEDGTQTPTTATRETPAPAVPTLAAAIEAVAALDDYEARKAAISQMIAAAKAAAVANNNINNNTPTPPTSTTTTARRAKKTKEKPKKPAVLLDKRGLPLDKKARRAELRRRERERPRTAAETEATHATAHLFASSSWRATPRRDKRKAWMVEAEAAAGGGWLEEQGGAGVPPAAKPPTALSAAAANSPPVLPTAEEDERCAKRRATLQEMRSRGVEIVDLLLDDSD</sequence>
<gene>
    <name evidence="2" type="ORF">MYCTH_95594</name>
</gene>
<dbReference type="GeneID" id="11511322"/>
<evidence type="ECO:0000313" key="3">
    <source>
        <dbReference type="Proteomes" id="UP000007322"/>
    </source>
</evidence>
<feature type="region of interest" description="Disordered" evidence="1">
    <location>
        <begin position="530"/>
        <end position="555"/>
    </location>
</feature>
<dbReference type="VEuPathDB" id="FungiDB:MYCTH_95594"/>
<accession>G2QIE3</accession>
<feature type="compositionally biased region" description="Pro residues" evidence="1">
    <location>
        <begin position="482"/>
        <end position="491"/>
    </location>
</feature>
<evidence type="ECO:0000256" key="1">
    <source>
        <dbReference type="SAM" id="MobiDB-lite"/>
    </source>
</evidence>
<organism evidence="2 3">
    <name type="scientific">Thermothelomyces thermophilus (strain ATCC 42464 / BCRC 31852 / DSM 1799)</name>
    <name type="common">Sporotrichum thermophile</name>
    <dbReference type="NCBI Taxonomy" id="573729"/>
    <lineage>
        <taxon>Eukaryota</taxon>
        <taxon>Fungi</taxon>
        <taxon>Dikarya</taxon>
        <taxon>Ascomycota</taxon>
        <taxon>Pezizomycotina</taxon>
        <taxon>Sordariomycetes</taxon>
        <taxon>Sordariomycetidae</taxon>
        <taxon>Sordariales</taxon>
        <taxon>Chaetomiaceae</taxon>
        <taxon>Thermothelomyces</taxon>
    </lineage>
</organism>
<feature type="compositionally biased region" description="Polar residues" evidence="1">
    <location>
        <begin position="373"/>
        <end position="384"/>
    </location>
</feature>
<feature type="compositionally biased region" description="Low complexity" evidence="1">
    <location>
        <begin position="710"/>
        <end position="728"/>
    </location>
</feature>
<feature type="compositionally biased region" description="Basic residues" evidence="1">
    <location>
        <begin position="616"/>
        <end position="627"/>
    </location>
</feature>
<feature type="compositionally biased region" description="Gly residues" evidence="1">
    <location>
        <begin position="700"/>
        <end position="709"/>
    </location>
</feature>
<feature type="compositionally biased region" description="Low complexity" evidence="1">
    <location>
        <begin position="599"/>
        <end position="615"/>
    </location>
</feature>
<dbReference type="Proteomes" id="UP000007322">
    <property type="component" value="Chromosome 5"/>
</dbReference>
<keyword evidence="3" id="KW-1185">Reference proteome</keyword>
<feature type="compositionally biased region" description="Low complexity" evidence="1">
    <location>
        <begin position="492"/>
        <end position="501"/>
    </location>
</feature>
<feature type="region of interest" description="Disordered" evidence="1">
    <location>
        <begin position="700"/>
        <end position="738"/>
    </location>
</feature>
<protein>
    <submittedName>
        <fullName evidence="2">Uncharacterized protein</fullName>
    </submittedName>
</protein>
<dbReference type="RefSeq" id="XP_003665562.1">
    <property type="nucleotide sequence ID" value="XM_003665514.1"/>
</dbReference>
<reference evidence="2 3" key="1">
    <citation type="journal article" date="2011" name="Nat. Biotechnol.">
        <title>Comparative genomic analysis of the thermophilic biomass-degrading fungi Myceliophthora thermophila and Thielavia terrestris.</title>
        <authorList>
            <person name="Berka R.M."/>
            <person name="Grigoriev I.V."/>
            <person name="Otillar R."/>
            <person name="Salamov A."/>
            <person name="Grimwood J."/>
            <person name="Reid I."/>
            <person name="Ishmael N."/>
            <person name="John T."/>
            <person name="Darmond C."/>
            <person name="Moisan M.-C."/>
            <person name="Henrissat B."/>
            <person name="Coutinho P.M."/>
            <person name="Lombard V."/>
            <person name="Natvig D.O."/>
            <person name="Lindquist E."/>
            <person name="Schmutz J."/>
            <person name="Lucas S."/>
            <person name="Harris P."/>
            <person name="Powlowski J."/>
            <person name="Bellemare A."/>
            <person name="Taylor D."/>
            <person name="Butler G."/>
            <person name="de Vries R.P."/>
            <person name="Allijn I.E."/>
            <person name="van den Brink J."/>
            <person name="Ushinsky S."/>
            <person name="Storms R."/>
            <person name="Powell A.J."/>
            <person name="Paulsen I.T."/>
            <person name="Elbourne L.D.H."/>
            <person name="Baker S.E."/>
            <person name="Magnuson J."/>
            <person name="LaBoissiere S."/>
            <person name="Clutterbuck A.J."/>
            <person name="Martinez D."/>
            <person name="Wogulis M."/>
            <person name="de Leon A.L."/>
            <person name="Rey M.W."/>
            <person name="Tsang A."/>
        </authorList>
    </citation>
    <scope>NUCLEOTIDE SEQUENCE [LARGE SCALE GENOMIC DNA]</scope>
    <source>
        <strain evidence="3">ATCC 42464 / BCRC 31852 / DSM 1799</strain>
    </source>
</reference>
<dbReference type="KEGG" id="mtm:MYCTH_95594"/>
<dbReference type="HOGENOM" id="CLU_364540_0_0_1"/>
<dbReference type="InParanoid" id="G2QIE3"/>
<feature type="region of interest" description="Disordered" evidence="1">
    <location>
        <begin position="368"/>
        <end position="389"/>
    </location>
</feature>
<dbReference type="EMBL" id="CP003006">
    <property type="protein sequence ID" value="AEO60317.1"/>
    <property type="molecule type" value="Genomic_DNA"/>
</dbReference>
<dbReference type="AlphaFoldDB" id="G2QIE3"/>
<feature type="compositionally biased region" description="Low complexity" evidence="1">
    <location>
        <begin position="545"/>
        <end position="555"/>
    </location>
</feature>
<feature type="region of interest" description="Disordered" evidence="1">
    <location>
        <begin position="463"/>
        <end position="507"/>
    </location>
</feature>